<sequence>MVTVAGKRNGFQVNHQKGALPPMHTPALYAKWVAARVRSEAPMLYDAHVWYADISRLPNELLLWIDVVREPTRLLYC</sequence>
<evidence type="ECO:0000313" key="2">
    <source>
        <dbReference type="Proteomes" id="UP000751190"/>
    </source>
</evidence>
<organism evidence="1 2">
    <name type="scientific">Diacronema lutheri</name>
    <name type="common">Unicellular marine alga</name>
    <name type="synonym">Monochrysis lutheri</name>
    <dbReference type="NCBI Taxonomy" id="2081491"/>
    <lineage>
        <taxon>Eukaryota</taxon>
        <taxon>Haptista</taxon>
        <taxon>Haptophyta</taxon>
        <taxon>Pavlovophyceae</taxon>
        <taxon>Pavlovales</taxon>
        <taxon>Pavlovaceae</taxon>
        <taxon>Diacronema</taxon>
    </lineage>
</organism>
<name>A0A8J6CHU8_DIALT</name>
<gene>
    <name evidence="1" type="ORF">KFE25_007180</name>
</gene>
<dbReference type="AlphaFoldDB" id="A0A8J6CHU8"/>
<comment type="caution">
    <text evidence="1">The sequence shown here is derived from an EMBL/GenBank/DDBJ whole genome shotgun (WGS) entry which is preliminary data.</text>
</comment>
<accession>A0A8J6CHU8</accession>
<reference evidence="1" key="1">
    <citation type="submission" date="2021-05" db="EMBL/GenBank/DDBJ databases">
        <title>The genome of the haptophyte Pavlova lutheri (Diacronema luteri, Pavlovales) - a model for lipid biosynthesis in eukaryotic algae.</title>
        <authorList>
            <person name="Hulatt C.J."/>
            <person name="Posewitz M.C."/>
        </authorList>
    </citation>
    <scope>NUCLEOTIDE SEQUENCE</scope>
    <source>
        <strain evidence="1">NIVA-4/92</strain>
    </source>
</reference>
<dbReference type="EMBL" id="JAGTXO010000005">
    <property type="protein sequence ID" value="KAG8468128.1"/>
    <property type="molecule type" value="Genomic_DNA"/>
</dbReference>
<protein>
    <submittedName>
        <fullName evidence="1">Uncharacterized protein</fullName>
    </submittedName>
</protein>
<evidence type="ECO:0000313" key="1">
    <source>
        <dbReference type="EMBL" id="KAG8468128.1"/>
    </source>
</evidence>
<dbReference type="Proteomes" id="UP000751190">
    <property type="component" value="Unassembled WGS sequence"/>
</dbReference>
<keyword evidence="2" id="KW-1185">Reference proteome</keyword>
<proteinExistence type="predicted"/>